<evidence type="ECO:0000313" key="2">
    <source>
        <dbReference type="EMBL" id="KKN48390.1"/>
    </source>
</evidence>
<reference evidence="2" key="1">
    <citation type="journal article" date="2015" name="Nature">
        <title>Complex archaea that bridge the gap between prokaryotes and eukaryotes.</title>
        <authorList>
            <person name="Spang A."/>
            <person name="Saw J.H."/>
            <person name="Jorgensen S.L."/>
            <person name="Zaremba-Niedzwiedzka K."/>
            <person name="Martijn J."/>
            <person name="Lind A.E."/>
            <person name="van Eijk R."/>
            <person name="Schleper C."/>
            <person name="Guy L."/>
            <person name="Ettema T.J."/>
        </authorList>
    </citation>
    <scope>NUCLEOTIDE SEQUENCE</scope>
</reference>
<protein>
    <recommendedName>
        <fullName evidence="1">DUF7417 domain-containing protein</fullName>
    </recommendedName>
</protein>
<dbReference type="EMBL" id="LAZR01001224">
    <property type="protein sequence ID" value="KKN48390.1"/>
    <property type="molecule type" value="Genomic_DNA"/>
</dbReference>
<organism evidence="2">
    <name type="scientific">marine sediment metagenome</name>
    <dbReference type="NCBI Taxonomy" id="412755"/>
    <lineage>
        <taxon>unclassified sequences</taxon>
        <taxon>metagenomes</taxon>
        <taxon>ecological metagenomes</taxon>
    </lineage>
</organism>
<gene>
    <name evidence="2" type="ORF">LCGC14_0653370</name>
</gene>
<dbReference type="AlphaFoldDB" id="A0A0F9QVP1"/>
<accession>A0A0F9QVP1</accession>
<dbReference type="Pfam" id="PF24192">
    <property type="entry name" value="DUF7417"/>
    <property type="match status" value="1"/>
</dbReference>
<evidence type="ECO:0000259" key="1">
    <source>
        <dbReference type="Pfam" id="PF24192"/>
    </source>
</evidence>
<proteinExistence type="predicted"/>
<sequence>MANSKIGTKEFDTVGYIIEYESGEISDTRILELLAHLIKTGQAWTLQGHYGRTAKQLIDGGYISKDGEIESVR</sequence>
<dbReference type="InterPro" id="IPR055840">
    <property type="entry name" value="DUF7417"/>
</dbReference>
<feature type="domain" description="DUF7417" evidence="1">
    <location>
        <begin position="17"/>
        <end position="70"/>
    </location>
</feature>
<comment type="caution">
    <text evidence="2">The sequence shown here is derived from an EMBL/GenBank/DDBJ whole genome shotgun (WGS) entry which is preliminary data.</text>
</comment>
<name>A0A0F9QVP1_9ZZZZ</name>